<dbReference type="InterPro" id="IPR013486">
    <property type="entry name" value="SpoIID/LytB"/>
</dbReference>
<evidence type="ECO:0000259" key="1">
    <source>
        <dbReference type="Pfam" id="PF08486"/>
    </source>
</evidence>
<keyword evidence="3" id="KW-1185">Reference proteome</keyword>
<dbReference type="Pfam" id="PF08486">
    <property type="entry name" value="SpoIID"/>
    <property type="match status" value="1"/>
</dbReference>
<dbReference type="STRING" id="1298851.TST_0554"/>
<dbReference type="RefSeq" id="WP_068549280.1">
    <property type="nucleotide sequence ID" value="NZ_AP013035.1"/>
</dbReference>
<dbReference type="AlphaFoldDB" id="A0A0S3QSP0"/>
<feature type="domain" description="Sporulation stage II protein D amidase enhancer LytB N-terminal" evidence="1">
    <location>
        <begin position="259"/>
        <end position="350"/>
    </location>
</feature>
<dbReference type="GO" id="GO:0030288">
    <property type="term" value="C:outer membrane-bounded periplasmic space"/>
    <property type="evidence" value="ECO:0007669"/>
    <property type="project" value="TreeGrafter"/>
</dbReference>
<gene>
    <name evidence="2" type="primary">spoII</name>
    <name evidence="2" type="ORF">TST_0554</name>
</gene>
<dbReference type="Pfam" id="PF13174">
    <property type="entry name" value="TPR_6"/>
    <property type="match status" value="1"/>
</dbReference>
<dbReference type="Gene3D" id="1.25.40.10">
    <property type="entry name" value="Tetratricopeptide repeat domain"/>
    <property type="match status" value="1"/>
</dbReference>
<dbReference type="OrthoDB" id="1110483at2"/>
<dbReference type="PANTHER" id="PTHR30032:SF4">
    <property type="entry name" value="AMIDASE ENHANCER"/>
    <property type="match status" value="1"/>
</dbReference>
<dbReference type="GO" id="GO:0030435">
    <property type="term" value="P:sporulation resulting in formation of a cellular spore"/>
    <property type="evidence" value="ECO:0007669"/>
    <property type="project" value="InterPro"/>
</dbReference>
<dbReference type="InterPro" id="IPR011990">
    <property type="entry name" value="TPR-like_helical_dom_sf"/>
</dbReference>
<dbReference type="NCBIfam" id="TIGR02669">
    <property type="entry name" value="SpoIID_LytB"/>
    <property type="match status" value="1"/>
</dbReference>
<dbReference type="PANTHER" id="PTHR30032">
    <property type="entry name" value="N-ACETYLMURAMOYL-L-ALANINE AMIDASE-RELATED"/>
    <property type="match status" value="1"/>
</dbReference>
<dbReference type="SUPFAM" id="SSF48452">
    <property type="entry name" value="TPR-like"/>
    <property type="match status" value="1"/>
</dbReference>
<dbReference type="InterPro" id="IPR051922">
    <property type="entry name" value="Bact_Sporulation_Assoc"/>
</dbReference>
<dbReference type="KEGG" id="ttk:TST_0554"/>
<dbReference type="InterPro" id="IPR019734">
    <property type="entry name" value="TPR_rpt"/>
</dbReference>
<sequence>MIERSIKLWFFYGVAFLAFIYVWSSPSYALDIQNESLARWYINYASYLIDVGRYMEALESYETAYEMSAYSKTKAEALLAKAMLLATFLDAPLEAVKTYQQVEKEFPDKAEIAVYREALLFYQIGKYKEAKKALQRYKERFPQGRFQYQVEVLNREVSKALPPKPPKPPVQKFKEVPIVRVRIGRPTAKVDVYGDKSQVCIESTDSCSNSFVVKAADSEIKVDGLGYFSREVCFTSIRPMRVKSTVKKLLRGKVCVRPYKGRVLVINRVDIESYLLSVVPSESIASWPIETLKAQAVASRTYAYYQMLHRKDRLYDLVDNEGDQAYRGVTREHPRSTKAVKGTIGQVLVYDNRPILAMFSANSGGYTADPKAVFDLRKPYLVAKPDPESLKGQMAKWRRKYKVSEIENRLRRIGISVTGLVNIEPYKVGPSGRVVKVKIIDSKGVKVLRTRTTLRRALKLPDILVKIYKRGDEFVFEGRGFGHGVGYSQWGSAFMGKKMSYRDILKFYYPNAYLVKLW</sequence>
<evidence type="ECO:0000313" key="2">
    <source>
        <dbReference type="EMBL" id="BAT71360.1"/>
    </source>
</evidence>
<dbReference type="InterPro" id="IPR013693">
    <property type="entry name" value="SpoIID/LytB_N"/>
</dbReference>
<dbReference type="EMBL" id="AP013035">
    <property type="protein sequence ID" value="BAT71360.1"/>
    <property type="molecule type" value="Genomic_DNA"/>
</dbReference>
<accession>A0A0S3QSP0</accession>
<proteinExistence type="predicted"/>
<dbReference type="PATRIC" id="fig|1298851.3.peg.578"/>
<reference evidence="3" key="1">
    <citation type="journal article" date="2018" name="Science">
        <title>A primordial and reversible TCA cycle in a facultatively chemolithoautotrophic thermophile.</title>
        <authorList>
            <person name="Nunoura T."/>
            <person name="Chikaraishi Y."/>
            <person name="Izaki R."/>
            <person name="Suwa T."/>
            <person name="Sato T."/>
            <person name="Harada T."/>
            <person name="Mori K."/>
            <person name="Kato Y."/>
            <person name="Miyazaki M."/>
            <person name="Shimamura S."/>
            <person name="Yanagawa K."/>
            <person name="Shuto A."/>
            <person name="Ohkouchi N."/>
            <person name="Fujita N."/>
            <person name="Takaki Y."/>
            <person name="Atomi H."/>
            <person name="Takai K."/>
        </authorList>
    </citation>
    <scope>NUCLEOTIDE SEQUENCE [LARGE SCALE GENOMIC DNA]</scope>
    <source>
        <strain evidence="3">DSM 17441 / JCM 13301 / NBRC 103674 / ABI70S6</strain>
    </source>
</reference>
<dbReference type="Proteomes" id="UP000063234">
    <property type="component" value="Chromosome"/>
</dbReference>
<evidence type="ECO:0000313" key="3">
    <source>
        <dbReference type="Proteomes" id="UP000063234"/>
    </source>
</evidence>
<name>A0A0S3QSP0_THET7</name>
<protein>
    <submittedName>
        <fullName evidence="2">Stage II sporulation protein D</fullName>
    </submittedName>
</protein>
<organism evidence="2 3">
    <name type="scientific">Thermosulfidibacter takaii (strain DSM 17441 / JCM 13301 / NBRC 103674 / ABI70S6)</name>
    <dbReference type="NCBI Taxonomy" id="1298851"/>
    <lineage>
        <taxon>Bacteria</taxon>
        <taxon>Pseudomonadati</taxon>
        <taxon>Thermosulfidibacterota</taxon>
        <taxon>Thermosulfidibacteria</taxon>
        <taxon>Thermosulfidibacterales</taxon>
        <taxon>Thermosulfidibacteraceae</taxon>
    </lineage>
</organism>